<dbReference type="Gene3D" id="1.10.10.60">
    <property type="entry name" value="Homeodomain-like"/>
    <property type="match status" value="1"/>
</dbReference>
<protein>
    <submittedName>
        <fullName evidence="5">TetR/AcrR family transcriptional regulator</fullName>
    </submittedName>
</protein>
<dbReference type="PROSITE" id="PS50977">
    <property type="entry name" value="HTH_TETR_2"/>
    <property type="match status" value="1"/>
</dbReference>
<evidence type="ECO:0000313" key="5">
    <source>
        <dbReference type="EMBL" id="MCV2886451.1"/>
    </source>
</evidence>
<evidence type="ECO:0000313" key="6">
    <source>
        <dbReference type="Proteomes" id="UP001652504"/>
    </source>
</evidence>
<comment type="caution">
    <text evidence="5">The sequence shown here is derived from an EMBL/GenBank/DDBJ whole genome shotgun (WGS) entry which is preliminary data.</text>
</comment>
<dbReference type="SUPFAM" id="SSF46689">
    <property type="entry name" value="Homeodomain-like"/>
    <property type="match status" value="1"/>
</dbReference>
<evidence type="ECO:0000256" key="2">
    <source>
        <dbReference type="PROSITE-ProRule" id="PRU00335"/>
    </source>
</evidence>
<dbReference type="Pfam" id="PF00440">
    <property type="entry name" value="TetR_N"/>
    <property type="match status" value="1"/>
</dbReference>
<dbReference type="RefSeq" id="WP_263713738.1">
    <property type="nucleotide sequence ID" value="NZ_JAOWKX010000011.1"/>
</dbReference>
<feature type="region of interest" description="Disordered" evidence="3">
    <location>
        <begin position="1"/>
        <end position="20"/>
    </location>
</feature>
<name>A0ABT3ACP4_9ALTE</name>
<dbReference type="Pfam" id="PF14246">
    <property type="entry name" value="TetR_C_7"/>
    <property type="match status" value="1"/>
</dbReference>
<dbReference type="PRINTS" id="PR00455">
    <property type="entry name" value="HTHTETR"/>
</dbReference>
<dbReference type="EMBL" id="JAOWKX010000011">
    <property type="protein sequence ID" value="MCV2886451.1"/>
    <property type="molecule type" value="Genomic_DNA"/>
</dbReference>
<dbReference type="PANTHER" id="PTHR30055">
    <property type="entry name" value="HTH-TYPE TRANSCRIPTIONAL REGULATOR RUTR"/>
    <property type="match status" value="1"/>
</dbReference>
<reference evidence="5 6" key="1">
    <citation type="submission" date="2022-10" db="EMBL/GenBank/DDBJ databases">
        <title>Aestuariibacter sp. AA17 isolated from Montipora capitata coral fragment.</title>
        <authorList>
            <person name="Emsley S.A."/>
            <person name="Pfannmuller K.M."/>
            <person name="Loughran R.M."/>
            <person name="Shlafstein M."/>
            <person name="Papke E."/>
            <person name="Saw J.H."/>
            <person name="Ushijima B."/>
            <person name="Videau P."/>
        </authorList>
    </citation>
    <scope>NUCLEOTIDE SEQUENCE [LARGE SCALE GENOMIC DNA]</scope>
    <source>
        <strain evidence="5 6">AA17</strain>
    </source>
</reference>
<dbReference type="InterPro" id="IPR039536">
    <property type="entry name" value="TetR_C_Proteobacteria"/>
</dbReference>
<dbReference type="Proteomes" id="UP001652504">
    <property type="component" value="Unassembled WGS sequence"/>
</dbReference>
<proteinExistence type="predicted"/>
<dbReference type="Gene3D" id="1.10.357.10">
    <property type="entry name" value="Tetracycline Repressor, domain 2"/>
    <property type="match status" value="1"/>
</dbReference>
<evidence type="ECO:0000256" key="3">
    <source>
        <dbReference type="SAM" id="MobiDB-lite"/>
    </source>
</evidence>
<feature type="domain" description="HTH tetR-type" evidence="4">
    <location>
        <begin position="23"/>
        <end position="83"/>
    </location>
</feature>
<gene>
    <name evidence="5" type="ORF">OE749_17280</name>
</gene>
<keyword evidence="1 2" id="KW-0238">DNA-binding</keyword>
<sequence>MTLETTQIDVNPTGNKAGRPKSIEKRKRILDAATDLFLANGVSSTSMDMVATTAGVSKQTVYSHFNSKDDLFAAVISQKCGEYQLDKTALLDPNREPKAVLHEFGSRFVSLLRDKQVIAMHRIVIAEGASNPRVAEIFYESGPVSEINLLTEYFYHSPHFTLSEDMARHAAVCLLNLLKGHFHFTEMLSLPCDLSEIDESEHVSRTLAQFFAILDHQAL</sequence>
<dbReference type="InterPro" id="IPR001647">
    <property type="entry name" value="HTH_TetR"/>
</dbReference>
<evidence type="ECO:0000259" key="4">
    <source>
        <dbReference type="PROSITE" id="PS50977"/>
    </source>
</evidence>
<organism evidence="5 6">
    <name type="scientific">Fluctibacter corallii</name>
    <dbReference type="NCBI Taxonomy" id="2984329"/>
    <lineage>
        <taxon>Bacteria</taxon>
        <taxon>Pseudomonadati</taxon>
        <taxon>Pseudomonadota</taxon>
        <taxon>Gammaproteobacteria</taxon>
        <taxon>Alteromonadales</taxon>
        <taxon>Alteromonadaceae</taxon>
        <taxon>Fluctibacter</taxon>
    </lineage>
</organism>
<feature type="compositionally biased region" description="Polar residues" evidence="3">
    <location>
        <begin position="1"/>
        <end position="14"/>
    </location>
</feature>
<dbReference type="InterPro" id="IPR009057">
    <property type="entry name" value="Homeodomain-like_sf"/>
</dbReference>
<dbReference type="InterPro" id="IPR050109">
    <property type="entry name" value="HTH-type_TetR-like_transc_reg"/>
</dbReference>
<dbReference type="PANTHER" id="PTHR30055:SF146">
    <property type="entry name" value="HTH-TYPE TRANSCRIPTIONAL DUAL REGULATOR CECR"/>
    <property type="match status" value="1"/>
</dbReference>
<keyword evidence="6" id="KW-1185">Reference proteome</keyword>
<accession>A0ABT3ACP4</accession>
<evidence type="ECO:0000256" key="1">
    <source>
        <dbReference type="ARBA" id="ARBA00023125"/>
    </source>
</evidence>
<feature type="DNA-binding region" description="H-T-H motif" evidence="2">
    <location>
        <begin position="46"/>
        <end position="65"/>
    </location>
</feature>